<feature type="compositionally biased region" description="Basic and acidic residues" evidence="1">
    <location>
        <begin position="96"/>
        <end position="111"/>
    </location>
</feature>
<name>A0A448YNB3_BRENA</name>
<feature type="region of interest" description="Disordered" evidence="1">
    <location>
        <begin position="252"/>
        <end position="285"/>
    </location>
</feature>
<dbReference type="InParanoid" id="A0A448YNB3"/>
<dbReference type="Proteomes" id="UP000290900">
    <property type="component" value="Unassembled WGS sequence"/>
</dbReference>
<dbReference type="GO" id="GO:0006274">
    <property type="term" value="P:DNA replication termination"/>
    <property type="evidence" value="ECO:0007669"/>
    <property type="project" value="TreeGrafter"/>
</dbReference>
<gene>
    <name evidence="2" type="ORF">BRENAR_LOCUS3131</name>
</gene>
<dbReference type="PANTHER" id="PTHR12775">
    <property type="entry name" value="PROTEIN C20ORF43 HOMOLOG"/>
    <property type="match status" value="1"/>
</dbReference>
<evidence type="ECO:0000313" key="3">
    <source>
        <dbReference type="Proteomes" id="UP000290900"/>
    </source>
</evidence>
<dbReference type="GO" id="GO:0005634">
    <property type="term" value="C:nucleus"/>
    <property type="evidence" value="ECO:0007669"/>
    <property type="project" value="TreeGrafter"/>
</dbReference>
<sequence>MGNDGGTIPSRSEILNFNKRKLDGDSGGGNEVTGKELDLWKILGLYTYCGVSHKRLSKPIVSDYKGNLYNKEAILENLIRMRSTEVSRSGTSPKTNDGKQQKSKLEVKDEADTTIVSTGDSSLSHIRSLKDVVELQIEYSEEKGTIRCPLSGDTFDIRSDKEESVSKLRFYYVVPCGCTFGKEIFDRLMDVEYEKKGISRKRYIEMKCPVCGTVISTRDVIEINPRGAKEMDRLEDRMSELSKLGLTHSLKKLKGKGSKKHRKQDTGDGKVNGKDRHPIKRRKLP</sequence>
<dbReference type="Pfam" id="PF04641">
    <property type="entry name" value="Rtf2"/>
    <property type="match status" value="1"/>
</dbReference>
<protein>
    <submittedName>
        <fullName evidence="2">DEKNAAC103471</fullName>
    </submittedName>
</protein>
<accession>A0A448YNB3</accession>
<feature type="compositionally biased region" description="Basic and acidic residues" evidence="1">
    <location>
        <begin position="264"/>
        <end position="276"/>
    </location>
</feature>
<dbReference type="AlphaFoldDB" id="A0A448YNB3"/>
<evidence type="ECO:0000313" key="2">
    <source>
        <dbReference type="EMBL" id="VEU22400.1"/>
    </source>
</evidence>
<reference evidence="2 3" key="1">
    <citation type="submission" date="2018-12" db="EMBL/GenBank/DDBJ databases">
        <authorList>
            <person name="Tiukova I."/>
            <person name="Dainat J."/>
        </authorList>
    </citation>
    <scope>NUCLEOTIDE SEQUENCE [LARGE SCALE GENOMIC DNA]</scope>
</reference>
<dbReference type="InterPro" id="IPR006735">
    <property type="entry name" value="Rtf2"/>
</dbReference>
<dbReference type="EMBL" id="CAACVR010000023">
    <property type="protein sequence ID" value="VEU22400.1"/>
    <property type="molecule type" value="Genomic_DNA"/>
</dbReference>
<proteinExistence type="predicted"/>
<keyword evidence="3" id="KW-1185">Reference proteome</keyword>
<feature type="compositionally biased region" description="Basic residues" evidence="1">
    <location>
        <begin position="252"/>
        <end position="263"/>
    </location>
</feature>
<evidence type="ECO:0000256" key="1">
    <source>
        <dbReference type="SAM" id="MobiDB-lite"/>
    </source>
</evidence>
<dbReference type="OrthoDB" id="247013at2759"/>
<feature type="compositionally biased region" description="Polar residues" evidence="1">
    <location>
        <begin position="85"/>
        <end position="95"/>
    </location>
</feature>
<feature type="region of interest" description="Disordered" evidence="1">
    <location>
        <begin position="85"/>
        <end position="113"/>
    </location>
</feature>
<dbReference type="PANTHER" id="PTHR12775:SF0">
    <property type="entry name" value="REPLICATION TERMINATION FACTOR 2"/>
    <property type="match status" value="1"/>
</dbReference>
<organism evidence="2 3">
    <name type="scientific">Brettanomyces naardenensis</name>
    <name type="common">Yeast</name>
    <dbReference type="NCBI Taxonomy" id="13370"/>
    <lineage>
        <taxon>Eukaryota</taxon>
        <taxon>Fungi</taxon>
        <taxon>Dikarya</taxon>
        <taxon>Ascomycota</taxon>
        <taxon>Saccharomycotina</taxon>
        <taxon>Pichiomycetes</taxon>
        <taxon>Pichiales</taxon>
        <taxon>Pichiaceae</taxon>
        <taxon>Brettanomyces</taxon>
    </lineage>
</organism>